<dbReference type="InterPro" id="IPR033121">
    <property type="entry name" value="PEPTIDASE_A1"/>
</dbReference>
<dbReference type="InterPro" id="IPR021109">
    <property type="entry name" value="Peptidase_aspartic_dom_sf"/>
</dbReference>
<dbReference type="Gene3D" id="2.40.70.10">
    <property type="entry name" value="Acid Proteases"/>
    <property type="match status" value="2"/>
</dbReference>
<comment type="caution">
    <text evidence="5">The sequence shown here is derived from an EMBL/GenBank/DDBJ whole genome shotgun (WGS) entry which is preliminary data.</text>
</comment>
<dbReference type="CDD" id="cd05471">
    <property type="entry name" value="pepsin_like"/>
    <property type="match status" value="1"/>
</dbReference>
<dbReference type="AlphaFoldDB" id="A0A8H5CPP8"/>
<comment type="similarity">
    <text evidence="1">Belongs to the peptidase A1 family.</text>
</comment>
<evidence type="ECO:0000259" key="4">
    <source>
        <dbReference type="PROSITE" id="PS51767"/>
    </source>
</evidence>
<reference evidence="5 6" key="1">
    <citation type="journal article" date="2020" name="ISME J.">
        <title>Uncovering the hidden diversity of litter-decomposition mechanisms in mushroom-forming fungi.</title>
        <authorList>
            <person name="Floudas D."/>
            <person name="Bentzer J."/>
            <person name="Ahren D."/>
            <person name="Johansson T."/>
            <person name="Persson P."/>
            <person name="Tunlid A."/>
        </authorList>
    </citation>
    <scope>NUCLEOTIDE SEQUENCE [LARGE SCALE GENOMIC DNA]</scope>
    <source>
        <strain evidence="5 6">CBS 291.85</strain>
    </source>
</reference>
<feature type="compositionally biased region" description="Basic and acidic residues" evidence="2">
    <location>
        <begin position="927"/>
        <end position="941"/>
    </location>
</feature>
<feature type="domain" description="Peptidase A1" evidence="4">
    <location>
        <begin position="406"/>
        <end position="758"/>
    </location>
</feature>
<dbReference type="GO" id="GO:0006508">
    <property type="term" value="P:proteolysis"/>
    <property type="evidence" value="ECO:0007669"/>
    <property type="project" value="InterPro"/>
</dbReference>
<dbReference type="GO" id="GO:0004190">
    <property type="term" value="F:aspartic-type endopeptidase activity"/>
    <property type="evidence" value="ECO:0007669"/>
    <property type="project" value="InterPro"/>
</dbReference>
<sequence>MPLLPSTTNDFIFPCLSPLDLFRYSLSCRDAHADVSSYFRRAFSIHAFLSFYFFTFAEIERFRWIQKATGALIAGPSALEFFDRLRLDTKKSFLEIFVQYSFVPVVADFLESIGYRFMPVEPLSRDAEDREQGQDGIRASQSFATVVKRDYHTSLGLLNSSYVFVRETDTEDDRAPQTRRIQLRTSMQIPLEVILDRSHSTCYMNLISNSHAIALYPRAAFENRLSVILSSNVSLNNVITDPEWKLLGYEGTFPDLTEQHLKPFFPNTVRRIGDEHCWIIPLPLPSNLDVDGEPVPDTLQEGVSDKDQDYCRPRTSTINSAKPSLGDKMIRLDTTVEVEWIQELLSFLPFSLLHVLFLASSSDSVSALKFPVIGRRSDCLPNHVDGTGAFGNGSTVLNTPAGPFLYTTNVTVGGVPFEVQIDTGSSDLWVLGNVTKTHNTSIPAALGYAIGIVEGHVNTAEVMFDGFTISDQAYLFAEAVENVPTIPGFIGLGPSSLSQVLANVERANRSDINGAPFVDRIFKQNMTPNFISFVLQRSNETAEIALVEEQFGQLTIGEMIPEYEERIPAAPKLPALVDQFGVQHWQTLLDSNGIIGHDGERIETKTEISNPTEGGLNQLHVVVDTGFSLSQIPHEIIDAMYGRVPGAEYIKNGSDLNPGLGALGINDVWRIPCDYELNVSFIFAGVEIPVSPLDLTVGSADALQDANGVDICFALFQQISTSVAGNTSFGAIDAILGPSFLRNVYTVINFGDFVDGSNDTIADPYIQLLPTLDKAKAHQDFVNQRLGGVDTTASQAPLLPMSQMKHSPYMGGGFATTQNLAESNDHYDSDQRDNEPWYKRTRNIIGISIGGAILCGLILAIVLACTQRRHRSKVRSEAPFVPPIGSYKPLFDAGDAPRTGPYRPLLDPVGAHAPYSDTAYRPPMAKDVNDDGVAKYDPARS</sequence>
<dbReference type="Proteomes" id="UP000559256">
    <property type="component" value="Unassembled WGS sequence"/>
</dbReference>
<dbReference type="InterPro" id="IPR001461">
    <property type="entry name" value="Aspartic_peptidase_A1"/>
</dbReference>
<gene>
    <name evidence="5" type="ORF">D9758_013038</name>
</gene>
<dbReference type="PRINTS" id="PR00792">
    <property type="entry name" value="PEPSIN"/>
</dbReference>
<dbReference type="PROSITE" id="PS51767">
    <property type="entry name" value="PEPTIDASE_A1"/>
    <property type="match status" value="1"/>
</dbReference>
<keyword evidence="3" id="KW-0812">Transmembrane</keyword>
<dbReference type="InterPro" id="IPR034164">
    <property type="entry name" value="Pepsin-like_dom"/>
</dbReference>
<dbReference type="OrthoDB" id="2747330at2759"/>
<proteinExistence type="inferred from homology"/>
<name>A0A8H5CPP8_9AGAR</name>
<keyword evidence="6" id="KW-1185">Reference proteome</keyword>
<keyword evidence="3" id="KW-1133">Transmembrane helix</keyword>
<dbReference type="SUPFAM" id="SSF50630">
    <property type="entry name" value="Acid proteases"/>
    <property type="match status" value="1"/>
</dbReference>
<evidence type="ECO:0000313" key="5">
    <source>
        <dbReference type="EMBL" id="KAF5345679.1"/>
    </source>
</evidence>
<keyword evidence="3" id="KW-0472">Membrane</keyword>
<evidence type="ECO:0000256" key="1">
    <source>
        <dbReference type="ARBA" id="ARBA00007447"/>
    </source>
</evidence>
<feature type="transmembrane region" description="Helical" evidence="3">
    <location>
        <begin position="844"/>
        <end position="865"/>
    </location>
</feature>
<accession>A0A8H5CPP8</accession>
<dbReference type="PANTHER" id="PTHR47966:SF6">
    <property type="entry name" value="PEPTIDASE A1 DOMAIN-CONTAINING PROTEIN"/>
    <property type="match status" value="1"/>
</dbReference>
<evidence type="ECO:0000256" key="3">
    <source>
        <dbReference type="SAM" id="Phobius"/>
    </source>
</evidence>
<dbReference type="Pfam" id="PF00026">
    <property type="entry name" value="Asp"/>
    <property type="match status" value="2"/>
</dbReference>
<organism evidence="5 6">
    <name type="scientific">Tetrapyrgos nigripes</name>
    <dbReference type="NCBI Taxonomy" id="182062"/>
    <lineage>
        <taxon>Eukaryota</taxon>
        <taxon>Fungi</taxon>
        <taxon>Dikarya</taxon>
        <taxon>Basidiomycota</taxon>
        <taxon>Agaricomycotina</taxon>
        <taxon>Agaricomycetes</taxon>
        <taxon>Agaricomycetidae</taxon>
        <taxon>Agaricales</taxon>
        <taxon>Marasmiineae</taxon>
        <taxon>Marasmiaceae</taxon>
        <taxon>Tetrapyrgos</taxon>
    </lineage>
</organism>
<dbReference type="EMBL" id="JAACJM010000109">
    <property type="protein sequence ID" value="KAF5345679.1"/>
    <property type="molecule type" value="Genomic_DNA"/>
</dbReference>
<protein>
    <recommendedName>
        <fullName evidence="4">Peptidase A1 domain-containing protein</fullName>
    </recommendedName>
</protein>
<evidence type="ECO:0000256" key="2">
    <source>
        <dbReference type="SAM" id="MobiDB-lite"/>
    </source>
</evidence>
<dbReference type="PANTHER" id="PTHR47966">
    <property type="entry name" value="BETA-SITE APP-CLEAVING ENZYME, ISOFORM A-RELATED"/>
    <property type="match status" value="1"/>
</dbReference>
<feature type="region of interest" description="Disordered" evidence="2">
    <location>
        <begin position="913"/>
        <end position="941"/>
    </location>
</feature>
<evidence type="ECO:0000313" key="6">
    <source>
        <dbReference type="Proteomes" id="UP000559256"/>
    </source>
</evidence>